<keyword evidence="2" id="KW-1185">Reference proteome</keyword>
<protein>
    <submittedName>
        <fullName evidence="1">Uncharacterized protein</fullName>
    </submittedName>
</protein>
<sequence>MQEARAEDRLAAEPSLLARRDVGVHDLERHVALEQLVVGLVDLAHPAGADLAQDGVALEVLERAVDLDRQLDHLAARHVIAEVGQGRTLRGCEFHGVGA</sequence>
<reference evidence="1" key="1">
    <citation type="submission" date="2022-11" db="EMBL/GenBank/DDBJ databases">
        <title>Minimal conservation of predation-associated metabolite biosynthetic gene clusters underscores biosynthetic potential of Myxococcota including descriptions for ten novel species: Archangium lansinium sp. nov., Myxococcus landrumus sp. nov., Nannocystis bai.</title>
        <authorList>
            <person name="Ahearne A."/>
            <person name="Stevens C."/>
            <person name="Phillips K."/>
        </authorList>
    </citation>
    <scope>NUCLEOTIDE SEQUENCE</scope>
    <source>
        <strain evidence="1">Na p29</strain>
    </source>
</reference>
<accession>A0A9X3IXB8</accession>
<gene>
    <name evidence="1" type="ORF">OV079_17420</name>
</gene>
<evidence type="ECO:0000313" key="1">
    <source>
        <dbReference type="EMBL" id="MCY1007301.1"/>
    </source>
</evidence>
<organism evidence="1 2">
    <name type="scientific">Nannocystis pusilla</name>
    <dbReference type="NCBI Taxonomy" id="889268"/>
    <lineage>
        <taxon>Bacteria</taxon>
        <taxon>Pseudomonadati</taxon>
        <taxon>Myxococcota</taxon>
        <taxon>Polyangia</taxon>
        <taxon>Nannocystales</taxon>
        <taxon>Nannocystaceae</taxon>
        <taxon>Nannocystis</taxon>
    </lineage>
</organism>
<evidence type="ECO:0000313" key="2">
    <source>
        <dbReference type="Proteomes" id="UP001150924"/>
    </source>
</evidence>
<dbReference type="AlphaFoldDB" id="A0A9X3IXB8"/>
<name>A0A9X3IXB8_9BACT</name>
<comment type="caution">
    <text evidence="1">The sequence shown here is derived from an EMBL/GenBank/DDBJ whole genome shotgun (WGS) entry which is preliminary data.</text>
</comment>
<proteinExistence type="predicted"/>
<dbReference type="EMBL" id="JAPNKE010000002">
    <property type="protein sequence ID" value="MCY1007301.1"/>
    <property type="molecule type" value="Genomic_DNA"/>
</dbReference>
<dbReference type="Proteomes" id="UP001150924">
    <property type="component" value="Unassembled WGS sequence"/>
</dbReference>